<dbReference type="PANTHER" id="PTHR30288:SF0">
    <property type="entry name" value="FLAGELLAR HOOK-ASSOCIATED PROTEIN 2"/>
    <property type="match status" value="1"/>
</dbReference>
<evidence type="ECO:0000256" key="4">
    <source>
        <dbReference type="ARBA" id="ARBA00023143"/>
    </source>
</evidence>
<dbReference type="InterPro" id="IPR003481">
    <property type="entry name" value="FliD_N"/>
</dbReference>
<evidence type="ECO:0000313" key="8">
    <source>
        <dbReference type="EMBL" id="CAG7656160.1"/>
    </source>
</evidence>
<evidence type="ECO:0000256" key="2">
    <source>
        <dbReference type="ARBA" id="ARBA00011255"/>
    </source>
</evidence>
<dbReference type="PANTHER" id="PTHR30288">
    <property type="entry name" value="FLAGELLAR CAP/ASSEMBLY PROTEIN FLID"/>
    <property type="match status" value="1"/>
</dbReference>
<keyword evidence="5" id="KW-0964">Secreted</keyword>
<feature type="domain" description="Flagellar hook-associated protein 2 C-terminal" evidence="7">
    <location>
        <begin position="217"/>
        <end position="491"/>
    </location>
</feature>
<evidence type="ECO:0000313" key="9">
    <source>
        <dbReference type="Proteomes" id="UP000730618"/>
    </source>
</evidence>
<comment type="function">
    <text evidence="5">Required for morphogenesis and for the elongation of the flagellar filament by facilitating polymerization of the flagellin monomers at the tip of growing filament. Forms a capping structure, which prevents flagellin subunits (transported through the central channel of the flagellum) from leaking out without polymerization at the distal end.</text>
</comment>
<keyword evidence="8" id="KW-0966">Cell projection</keyword>
<comment type="similarity">
    <text evidence="1 5">Belongs to the FliD family.</text>
</comment>
<comment type="caution">
    <text evidence="8">The sequence shown here is derived from an EMBL/GenBank/DDBJ whole genome shotgun (WGS) entry which is preliminary data.</text>
</comment>
<keyword evidence="8" id="KW-0969">Cilium</keyword>
<evidence type="ECO:0000259" key="6">
    <source>
        <dbReference type="Pfam" id="PF02465"/>
    </source>
</evidence>
<name>A0ABM8VSB9_9BACL</name>
<keyword evidence="9" id="KW-1185">Reference proteome</keyword>
<dbReference type="Pfam" id="PF02465">
    <property type="entry name" value="FliD_N"/>
    <property type="match status" value="1"/>
</dbReference>
<sequence>MVQRITGMASGMDIDSLVKAMLTGQQSKVDKLTQKKQTVEWQRQAYLDMNTKINDFRNNKVYNFKLEGTLAASKVGISGNQDAVSAKATGDAVAGNLVVKVKSLATAASMNSSSDVTVDPTKSLASQFSSFGSATTGSIKINGKEVTFDPTKDSLNTVISKINKETNVTAFFDGKKLSLMSKQTGLVNGTGTGDKIVVESGTLATELKLDGTSFKAAANAEVYINDLLTSQQSNSFRINGVDITLKTVSPSTDPARPDNPSVYTASTITISRDTDKIMESIKSFITDYNDMLKTLQDKADESRYRDFAPLTSEQKEAMKEKEIEQWEEKAMSGLLKNDSVLSTLISDMRLAVTSKVDNGSKYNTLSAIGITSSSYYDNGKLNVSDEKKLKKALEEDPQAVLDLFTANGTGKTDRSDMGIAERIYADAQKAMDQIKKKTGYSSILLDETVLGKQMQLLSKQITAGTSRLSDLETRYYKQFSAMEKAIQQYNQQSTSLAGYFS</sequence>
<dbReference type="Pfam" id="PF07195">
    <property type="entry name" value="FliD_C"/>
    <property type="match status" value="1"/>
</dbReference>
<evidence type="ECO:0000256" key="5">
    <source>
        <dbReference type="RuleBase" id="RU362066"/>
    </source>
</evidence>
<reference evidence="8 9" key="1">
    <citation type="submission" date="2021-06" db="EMBL/GenBank/DDBJ databases">
        <authorList>
            <person name="Criscuolo A."/>
        </authorList>
    </citation>
    <scope>NUCLEOTIDE SEQUENCE [LARGE SCALE GENOMIC DNA]</scope>
    <source>
        <strain evidence="9">CIP 111802</strain>
    </source>
</reference>
<gene>
    <name evidence="8" type="primary">fliD</name>
    <name evidence="8" type="ORF">PAECIP111802_06319</name>
</gene>
<keyword evidence="3" id="KW-0175">Coiled coil</keyword>
<accession>A0ABM8VSB9</accession>
<protein>
    <recommendedName>
        <fullName evidence="5">Flagellar hook-associated protein 2</fullName>
        <shortName evidence="5">HAP2</shortName>
    </recommendedName>
    <alternativeName>
        <fullName evidence="5">Flagellar cap protein</fullName>
    </alternativeName>
</protein>
<dbReference type="EMBL" id="CAJVCE010000028">
    <property type="protein sequence ID" value="CAG7656160.1"/>
    <property type="molecule type" value="Genomic_DNA"/>
</dbReference>
<dbReference type="Proteomes" id="UP000730618">
    <property type="component" value="Unassembled WGS sequence"/>
</dbReference>
<dbReference type="InterPro" id="IPR010809">
    <property type="entry name" value="FliD_C"/>
</dbReference>
<comment type="subcellular location">
    <subcellularLocation>
        <location evidence="5">Secreted</location>
    </subcellularLocation>
    <subcellularLocation>
        <location evidence="5">Bacterial flagellum</location>
    </subcellularLocation>
</comment>
<evidence type="ECO:0000259" key="7">
    <source>
        <dbReference type="Pfam" id="PF07195"/>
    </source>
</evidence>
<organism evidence="8 9">
    <name type="scientific">Paenibacillus allorhizosphaerae</name>
    <dbReference type="NCBI Taxonomy" id="2849866"/>
    <lineage>
        <taxon>Bacteria</taxon>
        <taxon>Bacillati</taxon>
        <taxon>Bacillota</taxon>
        <taxon>Bacilli</taxon>
        <taxon>Bacillales</taxon>
        <taxon>Paenibacillaceae</taxon>
        <taxon>Paenibacillus</taxon>
    </lineage>
</organism>
<keyword evidence="8" id="KW-0282">Flagellum</keyword>
<evidence type="ECO:0000256" key="3">
    <source>
        <dbReference type="ARBA" id="ARBA00023054"/>
    </source>
</evidence>
<comment type="subunit">
    <text evidence="2 5">Homopentamer.</text>
</comment>
<keyword evidence="4 5" id="KW-0975">Bacterial flagellum</keyword>
<proteinExistence type="inferred from homology"/>
<dbReference type="InterPro" id="IPR040026">
    <property type="entry name" value="FliD"/>
</dbReference>
<dbReference type="RefSeq" id="WP_218102504.1">
    <property type="nucleotide sequence ID" value="NZ_CAJVCE010000028.1"/>
</dbReference>
<feature type="domain" description="Flagellar hook-associated protein 2 N-terminal" evidence="6">
    <location>
        <begin position="10"/>
        <end position="108"/>
    </location>
</feature>
<evidence type="ECO:0000256" key="1">
    <source>
        <dbReference type="ARBA" id="ARBA00009764"/>
    </source>
</evidence>